<dbReference type="PATRIC" id="fig|706587.4.peg.1500"/>
<dbReference type="AlphaFoldDB" id="I4C378"/>
<protein>
    <recommendedName>
        <fullName evidence="3">Addiction module toxin RelE</fullName>
    </recommendedName>
</protein>
<evidence type="ECO:0008006" key="3">
    <source>
        <dbReference type="Google" id="ProtNLM"/>
    </source>
</evidence>
<name>I4C378_DESTA</name>
<dbReference type="Pfam" id="PF05973">
    <property type="entry name" value="Gp49"/>
    <property type="match status" value="1"/>
</dbReference>
<organism evidence="1 2">
    <name type="scientific">Desulfomonile tiedjei (strain ATCC 49306 / DSM 6799 / DCB-1)</name>
    <dbReference type="NCBI Taxonomy" id="706587"/>
    <lineage>
        <taxon>Bacteria</taxon>
        <taxon>Pseudomonadati</taxon>
        <taxon>Thermodesulfobacteriota</taxon>
        <taxon>Desulfomonilia</taxon>
        <taxon>Desulfomonilales</taxon>
        <taxon>Desulfomonilaceae</taxon>
        <taxon>Desulfomonile</taxon>
    </lineage>
</organism>
<evidence type="ECO:0000313" key="1">
    <source>
        <dbReference type="EMBL" id="AFM24019.1"/>
    </source>
</evidence>
<dbReference type="KEGG" id="dti:Desti_1306"/>
<dbReference type="RefSeq" id="WP_014809170.1">
    <property type="nucleotide sequence ID" value="NC_018025.1"/>
</dbReference>
<dbReference type="Proteomes" id="UP000006055">
    <property type="component" value="Chromosome"/>
</dbReference>
<dbReference type="HOGENOM" id="CLU_107454_1_1_7"/>
<proteinExistence type="predicted"/>
<dbReference type="EMBL" id="CP003360">
    <property type="protein sequence ID" value="AFM24019.1"/>
    <property type="molecule type" value="Genomic_DNA"/>
</dbReference>
<reference evidence="2" key="1">
    <citation type="submission" date="2012-06" db="EMBL/GenBank/DDBJ databases">
        <title>Complete sequence of chromosome of Desulfomonile tiedjei DSM 6799.</title>
        <authorList>
            <person name="Lucas S."/>
            <person name="Copeland A."/>
            <person name="Lapidus A."/>
            <person name="Glavina del Rio T."/>
            <person name="Dalin E."/>
            <person name="Tice H."/>
            <person name="Bruce D."/>
            <person name="Goodwin L."/>
            <person name="Pitluck S."/>
            <person name="Peters L."/>
            <person name="Ovchinnikova G."/>
            <person name="Zeytun A."/>
            <person name="Lu M."/>
            <person name="Kyrpides N."/>
            <person name="Mavromatis K."/>
            <person name="Ivanova N."/>
            <person name="Brettin T."/>
            <person name="Detter J.C."/>
            <person name="Han C."/>
            <person name="Larimer F."/>
            <person name="Land M."/>
            <person name="Hauser L."/>
            <person name="Markowitz V."/>
            <person name="Cheng J.-F."/>
            <person name="Hugenholtz P."/>
            <person name="Woyke T."/>
            <person name="Wu D."/>
            <person name="Spring S."/>
            <person name="Schroeder M."/>
            <person name="Brambilla E."/>
            <person name="Klenk H.-P."/>
            <person name="Eisen J.A."/>
        </authorList>
    </citation>
    <scope>NUCLEOTIDE SEQUENCE [LARGE SCALE GENOMIC DNA]</scope>
    <source>
        <strain evidence="2">ATCC 49306 / DSM 6799 / DCB-1</strain>
    </source>
</reference>
<dbReference type="STRING" id="706587.Desti_1306"/>
<dbReference type="eggNOG" id="COG4683">
    <property type="taxonomic scope" value="Bacteria"/>
</dbReference>
<keyword evidence="2" id="KW-1185">Reference proteome</keyword>
<sequence length="122" mass="14464">MTWEVEFTDEFGEWWERLTDGEQESVDAGVQLLEEYGPRLRFPYSSGINGSRYGRMRELRIQYAGDPYRVLYIFDPRRVALLLIGGDKTGDDRWYEKFVLIADRLYAEHLETLEKEEREDGS</sequence>
<dbReference type="InterPro" id="IPR009241">
    <property type="entry name" value="HigB-like"/>
</dbReference>
<evidence type="ECO:0000313" key="2">
    <source>
        <dbReference type="Proteomes" id="UP000006055"/>
    </source>
</evidence>
<dbReference type="OrthoDB" id="330810at2"/>
<accession>I4C378</accession>
<gene>
    <name evidence="1" type="ordered locus">Desti_1306</name>
</gene>